<reference evidence="2" key="1">
    <citation type="submission" date="2014-01" db="EMBL/GenBank/DDBJ databases">
        <title>The genome of the white-rot fungus Pycnoporus cinnabarinus: a basidiomycete model with a versatile arsenal for lignocellulosic biomass breakdown.</title>
        <authorList>
            <person name="Levasseur A."/>
            <person name="Lomascolo A."/>
            <person name="Ruiz-Duenas F.J."/>
            <person name="Uzan E."/>
            <person name="Piumi F."/>
            <person name="Kues U."/>
            <person name="Ram A.F.J."/>
            <person name="Murat C."/>
            <person name="Haon M."/>
            <person name="Benoit I."/>
            <person name="Arfi Y."/>
            <person name="Chevret D."/>
            <person name="Drula E."/>
            <person name="Kwon M.J."/>
            <person name="Gouret P."/>
            <person name="Lesage-Meessen L."/>
            <person name="Lombard V."/>
            <person name="Mariette J."/>
            <person name="Noirot C."/>
            <person name="Park J."/>
            <person name="Patyshakuliyeva A."/>
            <person name="Wieneger R.A.B."/>
            <person name="Wosten H.A.B."/>
            <person name="Martin F."/>
            <person name="Coutinho P.M."/>
            <person name="de Vries R."/>
            <person name="Martinez A.T."/>
            <person name="Klopp C."/>
            <person name="Pontarotti P."/>
            <person name="Henrissat B."/>
            <person name="Record E."/>
        </authorList>
    </citation>
    <scope>NUCLEOTIDE SEQUENCE [LARGE SCALE GENOMIC DNA]</scope>
    <source>
        <strain evidence="2">BRFM137</strain>
    </source>
</reference>
<dbReference type="HOGENOM" id="CLU_1571425_0_0_1"/>
<accession>A0A060S670</accession>
<organism evidence="2 3">
    <name type="scientific">Pycnoporus cinnabarinus</name>
    <name type="common">Cinnabar-red polypore</name>
    <name type="synonym">Trametes cinnabarina</name>
    <dbReference type="NCBI Taxonomy" id="5643"/>
    <lineage>
        <taxon>Eukaryota</taxon>
        <taxon>Fungi</taxon>
        <taxon>Dikarya</taxon>
        <taxon>Basidiomycota</taxon>
        <taxon>Agaricomycotina</taxon>
        <taxon>Agaricomycetes</taxon>
        <taxon>Polyporales</taxon>
        <taxon>Polyporaceae</taxon>
        <taxon>Trametes</taxon>
    </lineage>
</organism>
<evidence type="ECO:0000256" key="1">
    <source>
        <dbReference type="SAM" id="MobiDB-lite"/>
    </source>
</evidence>
<evidence type="ECO:0000313" key="2">
    <source>
        <dbReference type="EMBL" id="CDO69982.1"/>
    </source>
</evidence>
<dbReference type="OrthoDB" id="2758037at2759"/>
<dbReference type="Proteomes" id="UP000029665">
    <property type="component" value="Unassembled WGS sequence"/>
</dbReference>
<feature type="region of interest" description="Disordered" evidence="1">
    <location>
        <begin position="1"/>
        <end position="45"/>
    </location>
</feature>
<keyword evidence="3" id="KW-1185">Reference proteome</keyword>
<proteinExistence type="predicted"/>
<protein>
    <submittedName>
        <fullName evidence="2">Uncharacterized protein</fullName>
    </submittedName>
</protein>
<feature type="compositionally biased region" description="Basic and acidic residues" evidence="1">
    <location>
        <begin position="132"/>
        <end position="147"/>
    </location>
</feature>
<sequence length="170" mass="17300">MHTPAPELAPRASDSTGSPTSSAPSSTSDSPFFPSPTPSDCASCTAEDSKSLQFTKDVLPRYQDIAAGCVPGSARAASAPVGLPPALPSPADASGRAGDEGQMVGIGTVLMGRRPNGDGGTSDTDPLVNRTMSEDHGHGHGPGHGEHAYPPPTSSAGSHEGWHDDPRRHD</sequence>
<name>A0A060S670_PYCCI</name>
<comment type="caution">
    <text evidence="2">The sequence shown here is derived from an EMBL/GenBank/DDBJ whole genome shotgun (WGS) entry which is preliminary data.</text>
</comment>
<dbReference type="AlphaFoldDB" id="A0A060S670"/>
<evidence type="ECO:0000313" key="3">
    <source>
        <dbReference type="Proteomes" id="UP000029665"/>
    </source>
</evidence>
<feature type="region of interest" description="Disordered" evidence="1">
    <location>
        <begin position="72"/>
        <end position="170"/>
    </location>
</feature>
<gene>
    <name evidence="2" type="ORF">BN946_scf184836.g56</name>
</gene>
<dbReference type="EMBL" id="CCBP010000059">
    <property type="protein sequence ID" value="CDO69982.1"/>
    <property type="molecule type" value="Genomic_DNA"/>
</dbReference>
<feature type="compositionally biased region" description="Basic and acidic residues" evidence="1">
    <location>
        <begin position="160"/>
        <end position="170"/>
    </location>
</feature>
<feature type="compositionally biased region" description="Low complexity" evidence="1">
    <location>
        <begin position="12"/>
        <end position="32"/>
    </location>
</feature>